<evidence type="ECO:0008006" key="5">
    <source>
        <dbReference type="Google" id="ProtNLM"/>
    </source>
</evidence>
<feature type="coiled-coil region" evidence="1">
    <location>
        <begin position="34"/>
        <end position="68"/>
    </location>
</feature>
<sequence length="778" mass="84631">MDSFFSDKLNSNYVPSDDEIVAIKELLVEPHQRLKDISGEIGDIESQLERLLKEKGDLDDQLKAHKALLSPARRLSPNVIQKIFLYCLPSEHNPVMSSREAPLLLGRICSQWRDIALATPQLWSAIHIAIPADPPVAMPIGTGPPAPPPQTDHTSRIQAIVSWLTRADPFPLFISLYTSRFDSVVGNSIQLYLDAIVQFASRWKQLHMSVPHQVWNNFLPRIRANDVPILEKVYLDSAMGYHGVPGSPGTGARRDSGLLKAPNLTSLSLVQFEIHVLHLPLRWSKLKELNLSGSIPTWQPVEGFSITESLSVLSLCPNLEYFSVQLSLAGFVPLSNGDYGLPKITLNKLDGLAVTETCNVDSTPFFAHITAPALRRLKFRRTAPNTYMNAHDPSSTNSLRSIYLALAMFIHRVTNTIEELELDALYMSDEDVMKCLSLLPGLKKLSIWGYGPGAPPTPYATPTVSPWENTIFALNDKTLKRFVPGQSAEEDEKSPVAPPPGPFEDMPLLSTASPSPQSLRSPSLPSLPSSRSSSPDLVPPPVILAGSVTNIDGETQVLEGNTPNAGGSSITEVDLPAAFLPSLLPLPGDKGKSRATDSNMESEALIGFDALPDVLCPLLEDFQCSGAFFSDKTMLSFLRSRSCLASSTSTAQTLLPSSSSGPSSTAFPKPSPQPDTHYPLTHLRHCRISFSVGREETTDIKLQLDEIRREAAMNLDVHYPPAPASVYYKRYSPYDGLPSVPVLGAQPNAHVGGGTSTISSNGGLGSGEPVFLYSAAFH</sequence>
<proteinExistence type="predicted"/>
<evidence type="ECO:0000313" key="3">
    <source>
        <dbReference type="EMBL" id="KAF7760253.1"/>
    </source>
</evidence>
<comment type="caution">
    <text evidence="3">The sequence shown here is derived from an EMBL/GenBank/DDBJ whole genome shotgun (WGS) entry which is preliminary data.</text>
</comment>
<feature type="region of interest" description="Disordered" evidence="2">
    <location>
        <begin position="485"/>
        <end position="544"/>
    </location>
</feature>
<accession>A0A8H7EVJ9</accession>
<dbReference type="InterPro" id="IPR032675">
    <property type="entry name" value="LRR_dom_sf"/>
</dbReference>
<name>A0A8H7EVJ9_AGABI</name>
<evidence type="ECO:0000313" key="4">
    <source>
        <dbReference type="Proteomes" id="UP000629468"/>
    </source>
</evidence>
<feature type="region of interest" description="Disordered" evidence="2">
    <location>
        <begin position="651"/>
        <end position="675"/>
    </location>
</feature>
<keyword evidence="1" id="KW-0175">Coiled coil</keyword>
<reference evidence="3 4" key="1">
    <citation type="journal article" name="Sci. Rep.">
        <title>Telomere-to-telomere assembled and centromere annotated genomes of the two main subspecies of the button mushroom Agaricus bisporus reveal especially polymorphic chromosome ends.</title>
        <authorList>
            <person name="Sonnenberg A.S.M."/>
            <person name="Sedaghat-Telgerd N."/>
            <person name="Lavrijssen B."/>
            <person name="Ohm R.A."/>
            <person name="Hendrickx P.M."/>
            <person name="Scholtmeijer K."/>
            <person name="Baars J.J.P."/>
            <person name="van Peer A."/>
        </authorList>
    </citation>
    <scope>NUCLEOTIDE SEQUENCE [LARGE SCALE GENOMIC DNA]</scope>
    <source>
        <strain evidence="3 4">H119_p4</strain>
    </source>
</reference>
<dbReference type="Proteomes" id="UP000629468">
    <property type="component" value="Unassembled WGS sequence"/>
</dbReference>
<dbReference type="Gene3D" id="3.80.10.10">
    <property type="entry name" value="Ribonuclease Inhibitor"/>
    <property type="match status" value="1"/>
</dbReference>
<feature type="compositionally biased region" description="Low complexity" evidence="2">
    <location>
        <begin position="513"/>
        <end position="536"/>
    </location>
</feature>
<evidence type="ECO:0000256" key="1">
    <source>
        <dbReference type="SAM" id="Coils"/>
    </source>
</evidence>
<gene>
    <name evidence="3" type="ORF">Agabi119p4_10929</name>
</gene>
<evidence type="ECO:0000256" key="2">
    <source>
        <dbReference type="SAM" id="MobiDB-lite"/>
    </source>
</evidence>
<dbReference type="SUPFAM" id="SSF52058">
    <property type="entry name" value="L domain-like"/>
    <property type="match status" value="1"/>
</dbReference>
<dbReference type="AlphaFoldDB" id="A0A8H7EVJ9"/>
<organism evidence="3 4">
    <name type="scientific">Agaricus bisporus var. burnettii</name>
    <dbReference type="NCBI Taxonomy" id="192524"/>
    <lineage>
        <taxon>Eukaryota</taxon>
        <taxon>Fungi</taxon>
        <taxon>Dikarya</taxon>
        <taxon>Basidiomycota</taxon>
        <taxon>Agaricomycotina</taxon>
        <taxon>Agaricomycetes</taxon>
        <taxon>Agaricomycetidae</taxon>
        <taxon>Agaricales</taxon>
        <taxon>Agaricineae</taxon>
        <taxon>Agaricaceae</taxon>
        <taxon>Agaricus</taxon>
    </lineage>
</organism>
<protein>
    <recommendedName>
        <fullName evidence="5">F-box domain-containing protein</fullName>
    </recommendedName>
</protein>
<dbReference type="EMBL" id="JABXXO010000015">
    <property type="protein sequence ID" value="KAF7760253.1"/>
    <property type="molecule type" value="Genomic_DNA"/>
</dbReference>